<feature type="signal peptide" evidence="1">
    <location>
        <begin position="1"/>
        <end position="20"/>
    </location>
</feature>
<reference evidence="2 3" key="1">
    <citation type="submission" date="2016-11" db="EMBL/GenBank/DDBJ databases">
        <title>Trade-off between light-utilization and light-protection in marine flavobacteria.</title>
        <authorList>
            <person name="Kumagai Y."/>
        </authorList>
    </citation>
    <scope>NUCLEOTIDE SEQUENCE [LARGE SCALE GENOMIC DNA]</scope>
    <source>
        <strain evidence="2 3">NBRC 107741</strain>
    </source>
</reference>
<name>A0A2S7KMQ2_9FLAO</name>
<protein>
    <recommendedName>
        <fullName evidence="4">DUF5723 domain-containing protein</fullName>
    </recommendedName>
</protein>
<gene>
    <name evidence="2" type="ORF">BST85_02545</name>
</gene>
<sequence length="479" mass="53763">MNFKNLLIALSLISFVVLSAQEGNYKFENYGSRSILLSGSVTGSVEDLELAYYNPARLAQVDNPIFSINAKAYQWNLIKIRDAFDDEEELKSSQFGGIPSMLVGAFKIKKWEKHQFAYSFITKSRSNYNLSFDSGLREEDIIDIVPGPEEINSVTSLGNNLKEEWFGLSWAMPIDSTFSVGASLFGSTYRLNSSNNRRVSIDTEEGVIAYNQLISFTQKSYGVFAKLALAWKLDKMDLGLTVSLPYLAVYNKGKFSYEEVLAGSGSDLDFLTKVGFNDLDSNRRVPLSIAVGAGIPIGRTTISANLEWYSGTGNYRRINIPSFDRDESNEQLDELSFNLNEELRSIVNFAVGVEFFISERLKGYGSFSTDFSAYKDNPNIFDLIDQTEEDINFRQDYYHVGGGVELIFNWANLILGANFAQASANFRSPEPLPLEYITTSSTNGASLINTRWQFIIGIDIPFLDDLNPLTRKEPEELDE</sequence>
<feature type="chain" id="PRO_5015499499" description="DUF5723 domain-containing protein" evidence="1">
    <location>
        <begin position="21"/>
        <end position="479"/>
    </location>
</feature>
<dbReference type="Gene3D" id="2.40.160.60">
    <property type="entry name" value="Outer membrane protein transport protein (OMPP1/FadL/TodX)"/>
    <property type="match status" value="1"/>
</dbReference>
<dbReference type="Proteomes" id="UP000239800">
    <property type="component" value="Unassembled WGS sequence"/>
</dbReference>
<evidence type="ECO:0000313" key="2">
    <source>
        <dbReference type="EMBL" id="PQB03909.1"/>
    </source>
</evidence>
<proteinExistence type="predicted"/>
<evidence type="ECO:0000313" key="3">
    <source>
        <dbReference type="Proteomes" id="UP000239800"/>
    </source>
</evidence>
<keyword evidence="1" id="KW-0732">Signal</keyword>
<dbReference type="AlphaFoldDB" id="A0A2S7KMQ2"/>
<dbReference type="EMBL" id="MQUB01000001">
    <property type="protein sequence ID" value="PQB03909.1"/>
    <property type="molecule type" value="Genomic_DNA"/>
</dbReference>
<comment type="caution">
    <text evidence="2">The sequence shown here is derived from an EMBL/GenBank/DDBJ whole genome shotgun (WGS) entry which is preliminary data.</text>
</comment>
<evidence type="ECO:0000256" key="1">
    <source>
        <dbReference type="SAM" id="SignalP"/>
    </source>
</evidence>
<keyword evidence="3" id="KW-1185">Reference proteome</keyword>
<evidence type="ECO:0008006" key="4">
    <source>
        <dbReference type="Google" id="ProtNLM"/>
    </source>
</evidence>
<accession>A0A2S7KMQ2</accession>
<organism evidence="2 3">
    <name type="scientific">Aureitalea marina</name>
    <dbReference type="NCBI Taxonomy" id="930804"/>
    <lineage>
        <taxon>Bacteria</taxon>
        <taxon>Pseudomonadati</taxon>
        <taxon>Bacteroidota</taxon>
        <taxon>Flavobacteriia</taxon>
        <taxon>Flavobacteriales</taxon>
        <taxon>Flavobacteriaceae</taxon>
        <taxon>Aureitalea</taxon>
    </lineage>
</organism>